<dbReference type="VEuPathDB" id="TriTrypDB:BSAL_09685"/>
<dbReference type="Gene3D" id="3.30.70.1230">
    <property type="entry name" value="Nucleotide cyclase"/>
    <property type="match status" value="1"/>
</dbReference>
<dbReference type="SUPFAM" id="SSF55073">
    <property type="entry name" value="Nucleotide cyclase"/>
    <property type="match status" value="1"/>
</dbReference>
<dbReference type="PANTHER" id="PTHR43081">
    <property type="entry name" value="ADENYLATE CYCLASE, TERMINAL-DIFFERENTIATION SPECIFIC-RELATED"/>
    <property type="match status" value="1"/>
</dbReference>
<dbReference type="PROSITE" id="PS50125">
    <property type="entry name" value="GUANYLATE_CYCLASE_2"/>
    <property type="match status" value="1"/>
</dbReference>
<proteinExistence type="inferred from homology"/>
<keyword evidence="10" id="KW-0067">ATP-binding</keyword>
<comment type="function">
    <text evidence="3">Could act as a receptor for an unknown ligand.</text>
</comment>
<dbReference type="SMART" id="SM00044">
    <property type="entry name" value="CYCc"/>
    <property type="match status" value="1"/>
</dbReference>
<dbReference type="GO" id="GO:0046872">
    <property type="term" value="F:metal ion binding"/>
    <property type="evidence" value="ECO:0007669"/>
    <property type="project" value="UniProtKB-KW"/>
</dbReference>
<dbReference type="AlphaFoldDB" id="A0A0S4JB12"/>
<keyword evidence="12 21" id="KW-1133">Transmembrane helix</keyword>
<evidence type="ECO:0000256" key="4">
    <source>
        <dbReference type="ARBA" id="ARBA00004141"/>
    </source>
</evidence>
<evidence type="ECO:0000256" key="5">
    <source>
        <dbReference type="ARBA" id="ARBA00005381"/>
    </source>
</evidence>
<dbReference type="GO" id="GO:0035556">
    <property type="term" value="P:intracellular signal transduction"/>
    <property type="evidence" value="ECO:0007669"/>
    <property type="project" value="InterPro"/>
</dbReference>
<dbReference type="EC" id="4.6.1.1" evidence="6"/>
<sequence>MQPKGDSDLSCQTGQLLAKVFATIVNDEYNASIPVVAPRLFAMSEFTNKNRFSLSLRQPPAVEYLTMLSYAMGSAESRCTAFTVLTRSFIDTSQISVVLQAQGYPAPLIISLPYPATIANLTFSVSDVLNQWAASTAGYGGFIPPCALMFIMPDDAIAILGAMYADSRFNMASMTFFASALTSSSVWNTSAFGTAPFARVRFVTNFASPQSTTIPLSVRYRAALNSYLTTLNVSALPSQLTYTPMLATPTYPGLEGYMAVRWAAEILSRMPSITQTGFLDAVYSRNLFFMDGVTLGPMTTQCVEPNTLKMPCFCNFGSSTLEIGSFNLTNGVATSKTYDSVELAVGRQILPVSQCYLTSSNMRSPLLIGMWTEWNPTGTAAIIYAAFVTLIRQLSTVYNSGGQLPNNLISAVQMNSVMPYQAGESKLTYFNRMYATRRPIYIIGEEFTNVSAAVMNIAVSSTVVLEDDPFTTAGSFDRYTWALTNIFADMAHVMSNYIADTYGVTYGSRPPRVVVISDEAAVQQLAVKSLHTFQIEPETPSQRDLSFVTMLALVRDAAATAAAGQRTIFMVGSRNSTVFVIALMAVAMIPDAQDANSLFAKNFVVVIPASPEFMLSALLSVNATALRNVPILFTSAYMPFWEPGNAFQVRAATLLQTTSPVILSVSSLYIAIVMFDLFTTLVEAANVALPTATNIADAMYKLHSVTVGGMILGPVYDDVCSPHVIAQQAGVRTCQCYKLLQNFGVYDFRDWMQFTANHQINYQWSMGGCSVVYQPLIVPTKLNAALIAGCAAAGGVVLIASVFYLACCFGRRNNRFAPKDPNEPFAMVFTDIQSSTSLWARTPEAMSEGLDQHHNMLRDLVSRHSGYEVKTIGDCFMVAFKSASDATRFGLAIQTELFAAEWDPDIDDVYIALASEAYEEKMLSEDSKKRDERRKAEAGKVHQWDDPNNYPLYWNGIRVRVGMHWGMGSIKLDPVSQGYDYYGTLVNTAARVEGVGNGGQVLATHDFYVQLESEGMNLSHVDVKPLGPQPLRGLDQPVPLYQLCPMELRSREFAELRLDIEIDVDDTTTDTNTDSGTVSTVPYDDTPMAMMARLLKRQKNAGQMFDYLSRVAQFMETLLRTSPISYRKDTIKHYLKKWHVLARKPKDNREPPETTMAYDLAALVVRVGLAAEEAVQQASSSHGSTANRDATSDHSNVPRRRRSNPSPNFIRVKAFNDHDSGRPL</sequence>
<evidence type="ECO:0000256" key="18">
    <source>
        <dbReference type="ARBA" id="ARBA00032597"/>
    </source>
</evidence>
<evidence type="ECO:0000256" key="9">
    <source>
        <dbReference type="ARBA" id="ARBA00022741"/>
    </source>
</evidence>
<dbReference type="CDD" id="cd07302">
    <property type="entry name" value="CHD"/>
    <property type="match status" value="1"/>
</dbReference>
<evidence type="ECO:0000259" key="22">
    <source>
        <dbReference type="PROSITE" id="PS50125"/>
    </source>
</evidence>
<dbReference type="InterPro" id="IPR050697">
    <property type="entry name" value="Adenylyl/Guanylyl_Cyclase_3/4"/>
</dbReference>
<evidence type="ECO:0000256" key="21">
    <source>
        <dbReference type="SAM" id="Phobius"/>
    </source>
</evidence>
<dbReference type="OrthoDB" id="542522at2759"/>
<reference evidence="24" key="1">
    <citation type="submission" date="2015-09" db="EMBL/GenBank/DDBJ databases">
        <authorList>
            <consortium name="Pathogen Informatics"/>
        </authorList>
    </citation>
    <scope>NUCLEOTIDE SEQUENCE [LARGE SCALE GENOMIC DNA]</scope>
    <source>
        <strain evidence="24">Lake Konstanz</strain>
    </source>
</reference>
<keyword evidence="7 21" id="KW-0812">Transmembrane</keyword>
<dbReference type="InterPro" id="IPR001054">
    <property type="entry name" value="A/G_cyclase"/>
</dbReference>
<dbReference type="GO" id="GO:0004016">
    <property type="term" value="F:adenylate cyclase activity"/>
    <property type="evidence" value="ECO:0007669"/>
    <property type="project" value="UniProtKB-EC"/>
</dbReference>
<organism evidence="23 24">
    <name type="scientific">Bodo saltans</name>
    <name type="common">Flagellated protozoan</name>
    <dbReference type="NCBI Taxonomy" id="75058"/>
    <lineage>
        <taxon>Eukaryota</taxon>
        <taxon>Discoba</taxon>
        <taxon>Euglenozoa</taxon>
        <taxon>Kinetoplastea</taxon>
        <taxon>Metakinetoplastina</taxon>
        <taxon>Eubodonida</taxon>
        <taxon>Bodonidae</taxon>
        <taxon>Bodo</taxon>
    </lineage>
</organism>
<dbReference type="Gene3D" id="3.40.50.2300">
    <property type="match status" value="1"/>
</dbReference>
<dbReference type="PANTHER" id="PTHR43081:SF1">
    <property type="entry name" value="ADENYLATE CYCLASE, TERMINAL-DIFFERENTIATION SPECIFIC"/>
    <property type="match status" value="1"/>
</dbReference>
<evidence type="ECO:0000256" key="17">
    <source>
        <dbReference type="ARBA" id="ARBA00023239"/>
    </source>
</evidence>
<keyword evidence="11" id="KW-0460">Magnesium</keyword>
<comment type="catalytic activity">
    <reaction evidence="1">
        <text>ATP = 3',5'-cyclic AMP + diphosphate</text>
        <dbReference type="Rhea" id="RHEA:15389"/>
        <dbReference type="ChEBI" id="CHEBI:30616"/>
        <dbReference type="ChEBI" id="CHEBI:33019"/>
        <dbReference type="ChEBI" id="CHEBI:58165"/>
        <dbReference type="EC" id="4.6.1.1"/>
    </reaction>
</comment>
<feature type="domain" description="Guanylate cyclase" evidence="22">
    <location>
        <begin position="826"/>
        <end position="993"/>
    </location>
</feature>
<keyword evidence="15 23" id="KW-0675">Receptor</keyword>
<evidence type="ECO:0000256" key="14">
    <source>
        <dbReference type="ARBA" id="ARBA00023136"/>
    </source>
</evidence>
<comment type="cofactor">
    <cofactor evidence="2">
        <name>Mg(2+)</name>
        <dbReference type="ChEBI" id="CHEBI:18420"/>
    </cofactor>
</comment>
<evidence type="ECO:0000256" key="19">
    <source>
        <dbReference type="ARBA" id="ARBA00032637"/>
    </source>
</evidence>
<dbReference type="Proteomes" id="UP000051952">
    <property type="component" value="Unassembled WGS sequence"/>
</dbReference>
<keyword evidence="9" id="KW-0547">Nucleotide-binding</keyword>
<evidence type="ECO:0000256" key="10">
    <source>
        <dbReference type="ARBA" id="ARBA00022840"/>
    </source>
</evidence>
<evidence type="ECO:0000256" key="11">
    <source>
        <dbReference type="ARBA" id="ARBA00022842"/>
    </source>
</evidence>
<comment type="similarity">
    <text evidence="5">Belongs to the adenylyl cyclase class-3 family.</text>
</comment>
<evidence type="ECO:0000256" key="6">
    <source>
        <dbReference type="ARBA" id="ARBA00012201"/>
    </source>
</evidence>
<keyword evidence="13" id="KW-0115">cAMP biosynthesis</keyword>
<gene>
    <name evidence="23" type="ORF">BSAL_09685</name>
</gene>
<feature type="region of interest" description="Disordered" evidence="20">
    <location>
        <begin position="1175"/>
        <end position="1224"/>
    </location>
</feature>
<evidence type="ECO:0000256" key="20">
    <source>
        <dbReference type="SAM" id="MobiDB-lite"/>
    </source>
</evidence>
<keyword evidence="24" id="KW-1185">Reference proteome</keyword>
<evidence type="ECO:0000313" key="24">
    <source>
        <dbReference type="Proteomes" id="UP000051952"/>
    </source>
</evidence>
<keyword evidence="8" id="KW-0479">Metal-binding</keyword>
<dbReference type="Pfam" id="PF00211">
    <property type="entry name" value="Guanylate_cyc"/>
    <property type="match status" value="1"/>
</dbReference>
<evidence type="ECO:0000256" key="7">
    <source>
        <dbReference type="ARBA" id="ARBA00022692"/>
    </source>
</evidence>
<evidence type="ECO:0000256" key="16">
    <source>
        <dbReference type="ARBA" id="ARBA00023180"/>
    </source>
</evidence>
<accession>A0A0S4JB12</accession>
<feature type="transmembrane region" description="Helical" evidence="21">
    <location>
        <begin position="784"/>
        <end position="806"/>
    </location>
</feature>
<name>A0A0S4JB12_BODSA</name>
<keyword evidence="14 21" id="KW-0472">Membrane</keyword>
<protein>
    <recommendedName>
        <fullName evidence="6">adenylate cyclase</fullName>
        <ecNumber evidence="6">4.6.1.1</ecNumber>
    </recommendedName>
    <alternativeName>
        <fullName evidence="18">ATP pyrophosphate-lyase</fullName>
    </alternativeName>
    <alternativeName>
        <fullName evidence="19">Adenylyl cyclase</fullName>
    </alternativeName>
</protein>
<dbReference type="EMBL" id="CYKH01001500">
    <property type="protein sequence ID" value="CUG87348.1"/>
    <property type="molecule type" value="Genomic_DNA"/>
</dbReference>
<evidence type="ECO:0000313" key="23">
    <source>
        <dbReference type="EMBL" id="CUG87348.1"/>
    </source>
</evidence>
<evidence type="ECO:0000256" key="1">
    <source>
        <dbReference type="ARBA" id="ARBA00001593"/>
    </source>
</evidence>
<evidence type="ECO:0000256" key="2">
    <source>
        <dbReference type="ARBA" id="ARBA00001946"/>
    </source>
</evidence>
<comment type="subcellular location">
    <subcellularLocation>
        <location evidence="4">Membrane</location>
        <topology evidence="4">Multi-pass membrane protein</topology>
    </subcellularLocation>
</comment>
<dbReference type="GO" id="GO:0016020">
    <property type="term" value="C:membrane"/>
    <property type="evidence" value="ECO:0007669"/>
    <property type="project" value="UniProtKB-SubCell"/>
</dbReference>
<evidence type="ECO:0000256" key="8">
    <source>
        <dbReference type="ARBA" id="ARBA00022723"/>
    </source>
</evidence>
<keyword evidence="16" id="KW-0325">Glycoprotein</keyword>
<evidence type="ECO:0000256" key="3">
    <source>
        <dbReference type="ARBA" id="ARBA00002708"/>
    </source>
</evidence>
<evidence type="ECO:0000256" key="12">
    <source>
        <dbReference type="ARBA" id="ARBA00022989"/>
    </source>
</evidence>
<evidence type="ECO:0000256" key="15">
    <source>
        <dbReference type="ARBA" id="ARBA00023170"/>
    </source>
</evidence>
<dbReference type="FunFam" id="3.30.70.1230:FF:000022">
    <property type="entry name" value="Receptor-type adenylate cyclase GRESAG 4, putative"/>
    <property type="match status" value="1"/>
</dbReference>
<dbReference type="InterPro" id="IPR029787">
    <property type="entry name" value="Nucleotide_cyclase"/>
</dbReference>
<keyword evidence="17" id="KW-0456">Lyase</keyword>
<evidence type="ECO:0000256" key="13">
    <source>
        <dbReference type="ARBA" id="ARBA00022998"/>
    </source>
</evidence>
<feature type="compositionally biased region" description="Basic and acidic residues" evidence="20">
    <location>
        <begin position="1214"/>
        <end position="1224"/>
    </location>
</feature>
<dbReference type="GO" id="GO:0006171">
    <property type="term" value="P:cAMP biosynthetic process"/>
    <property type="evidence" value="ECO:0007669"/>
    <property type="project" value="UniProtKB-KW"/>
</dbReference>
<dbReference type="GO" id="GO:0005524">
    <property type="term" value="F:ATP binding"/>
    <property type="evidence" value="ECO:0007669"/>
    <property type="project" value="UniProtKB-KW"/>
</dbReference>